<dbReference type="OrthoDB" id="6712627at2"/>
<organism evidence="1 2">
    <name type="scientific">Acinetobacter stercoris</name>
    <dbReference type="NCBI Taxonomy" id="2126983"/>
    <lineage>
        <taxon>Bacteria</taxon>
        <taxon>Pseudomonadati</taxon>
        <taxon>Pseudomonadota</taxon>
        <taxon>Gammaproteobacteria</taxon>
        <taxon>Moraxellales</taxon>
        <taxon>Moraxellaceae</taxon>
        <taxon>Acinetobacter</taxon>
    </lineage>
</organism>
<dbReference type="EMBL" id="OOGT01000015">
    <property type="protein sequence ID" value="SPL69386.1"/>
    <property type="molecule type" value="Genomic_DNA"/>
</dbReference>
<reference evidence="2" key="1">
    <citation type="submission" date="2018-03" db="EMBL/GenBank/DDBJ databases">
        <authorList>
            <person name="Blom J."/>
        </authorList>
    </citation>
    <scope>NUCLEOTIDE SEQUENCE [LARGE SCALE GENOMIC DNA]</scope>
    <source>
        <strain evidence="2">KPC-SM-21</strain>
    </source>
</reference>
<gene>
    <name evidence="1" type="ORF">KPC_0564</name>
</gene>
<evidence type="ECO:0008006" key="3">
    <source>
        <dbReference type="Google" id="ProtNLM"/>
    </source>
</evidence>
<dbReference type="AlphaFoldDB" id="A0A2U3MVE5"/>
<accession>A0A2U3MVE5</accession>
<proteinExistence type="predicted"/>
<name>A0A2U3MVE5_9GAMM</name>
<sequence length="547" mass="62461">MSYQTSIHFDPTHLLMIKNEVDNSIQLVESAVGSLVEDQTLPFGIDDALNQIEQCADVLKLINIPTLALITEYSAELIRKIMQNPENTSPEKAIALTEGTTMLKRYIEFICLREVSIPHFLLDTLNQLELALDKPITTEGKHLEKYLDTPITDLKEPQIDPLEKTEYLHKLYKVCLNHILNQNETELEITALKRISQYLFSLSQNTPSHLYWHLIYIAFEQFENSILNQPRLRTLIEIESQIAHFLTSPEEFIPERSTIANVISLCIGQESKQARILREKLNIGEENLTDLQLEQLAKQLYGPDHQTIHDICELITQELNLISRDLEFNFQNLKEEKIEELKASLLNVANVYSVLNTEHIAADLAQKSELFSKQNLIENESFTPQLIHSMSKAINAAAILERQYTSNRLKIKINNANISLDQLDEAYSVLFKETKQLIDITEKQLVDFLDTQQNSLLIQVPTQLDEIAGAVLFMNVPDLHRAFSEASKFLNRYLQKNTDLSSNHIENLLDILASADMLVDNLLNKQPVLTAMIDVALVSSQKLKAIH</sequence>
<evidence type="ECO:0000313" key="2">
    <source>
        <dbReference type="Proteomes" id="UP000245974"/>
    </source>
</evidence>
<keyword evidence="2" id="KW-1185">Reference proteome</keyword>
<dbReference type="InParanoid" id="A0A2U3MVE5"/>
<dbReference type="Proteomes" id="UP000245974">
    <property type="component" value="Unassembled WGS sequence"/>
</dbReference>
<dbReference type="RefSeq" id="WP_121972923.1">
    <property type="nucleotide sequence ID" value="NZ_OOGT01000015.1"/>
</dbReference>
<evidence type="ECO:0000313" key="1">
    <source>
        <dbReference type="EMBL" id="SPL69386.1"/>
    </source>
</evidence>
<protein>
    <recommendedName>
        <fullName evidence="3">Chemotaxis protein</fullName>
    </recommendedName>
</protein>